<organism evidence="3 4">
    <name type="scientific">Candidatus Falkowbacteria bacterium CG10_big_fil_rev_8_21_14_0_10_37_14</name>
    <dbReference type="NCBI Taxonomy" id="1974561"/>
    <lineage>
        <taxon>Bacteria</taxon>
        <taxon>Candidatus Falkowiibacteriota</taxon>
    </lineage>
</organism>
<keyword evidence="1" id="KW-0812">Transmembrane</keyword>
<name>A0A2M6WTY5_9BACT</name>
<comment type="caution">
    <text evidence="3">The sequence shown here is derived from an EMBL/GenBank/DDBJ whole genome shotgun (WGS) entry which is preliminary data.</text>
</comment>
<gene>
    <name evidence="3" type="ORF">COT94_00995</name>
</gene>
<keyword evidence="1" id="KW-1133">Transmembrane helix</keyword>
<evidence type="ECO:0000313" key="4">
    <source>
        <dbReference type="Proteomes" id="UP000228533"/>
    </source>
</evidence>
<dbReference type="Pfam" id="PF00753">
    <property type="entry name" value="Lactamase_B"/>
    <property type="match status" value="1"/>
</dbReference>
<dbReference type="InterPro" id="IPR035681">
    <property type="entry name" value="ComA-like_MBL"/>
</dbReference>
<evidence type="ECO:0000256" key="1">
    <source>
        <dbReference type="SAM" id="Phobius"/>
    </source>
</evidence>
<reference evidence="4" key="1">
    <citation type="submission" date="2017-09" db="EMBL/GenBank/DDBJ databases">
        <title>Depth-based differentiation of microbial function through sediment-hosted aquifers and enrichment of novel symbionts in the deep terrestrial subsurface.</title>
        <authorList>
            <person name="Probst A.J."/>
            <person name="Ladd B."/>
            <person name="Jarett J.K."/>
            <person name="Geller-Mcgrath D.E."/>
            <person name="Sieber C.M.K."/>
            <person name="Emerson J.B."/>
            <person name="Anantharaman K."/>
            <person name="Thomas B.C."/>
            <person name="Malmstrom R."/>
            <person name="Stieglmeier M."/>
            <person name="Klingl A."/>
            <person name="Woyke T."/>
            <person name="Ryan C.M."/>
            <person name="Banfield J.F."/>
        </authorList>
    </citation>
    <scope>NUCLEOTIDE SEQUENCE [LARGE SCALE GENOMIC DNA]</scope>
</reference>
<sequence>MKKRYWRLTSVTLVITGVALVLFFVWPQQKNGAELIFLNVGQGDAILIKTPYEQTILIDGGPDALVLKGLGRYLPWSDRDLSAILLTHPHDDHLFGLIRVAERYFSEQVFTGFRTATSAPYQAWLERVATTTPLKTGQRLIFGPDCYLEVLSDGCLAGNDNDGSLVTKFVYDNFSVLLPGDLGLKGENILLAASSSILNADILKIGHHGSAESSSETWLRAVSPDLTVISVGIDNRYGHPSLRTLNRLDRLGLSYKRTDREGDIRVWSDGQSFVVK</sequence>
<dbReference type="CDD" id="cd07731">
    <property type="entry name" value="ComA-like_MBL-fold"/>
    <property type="match status" value="1"/>
</dbReference>
<protein>
    <recommendedName>
        <fullName evidence="2">Metallo-beta-lactamase domain-containing protein</fullName>
    </recommendedName>
</protein>
<accession>A0A2M6WTY5</accession>
<evidence type="ECO:0000259" key="2">
    <source>
        <dbReference type="SMART" id="SM00849"/>
    </source>
</evidence>
<dbReference type="PANTHER" id="PTHR30619">
    <property type="entry name" value="DNA INTERNALIZATION/COMPETENCE PROTEIN COMEC/REC2"/>
    <property type="match status" value="1"/>
</dbReference>
<dbReference type="InterPro" id="IPR036866">
    <property type="entry name" value="RibonucZ/Hydroxyglut_hydro"/>
</dbReference>
<keyword evidence="1" id="KW-0472">Membrane</keyword>
<dbReference type="InterPro" id="IPR001279">
    <property type="entry name" value="Metallo-B-lactamas"/>
</dbReference>
<dbReference type="AlphaFoldDB" id="A0A2M6WTY5"/>
<dbReference type="SMART" id="SM00849">
    <property type="entry name" value="Lactamase_B"/>
    <property type="match status" value="1"/>
</dbReference>
<dbReference type="PANTHER" id="PTHR30619:SF1">
    <property type="entry name" value="RECOMBINATION PROTEIN 2"/>
    <property type="match status" value="1"/>
</dbReference>
<dbReference type="SUPFAM" id="SSF56281">
    <property type="entry name" value="Metallo-hydrolase/oxidoreductase"/>
    <property type="match status" value="1"/>
</dbReference>
<feature type="transmembrane region" description="Helical" evidence="1">
    <location>
        <begin position="5"/>
        <end position="26"/>
    </location>
</feature>
<dbReference type="Gene3D" id="3.60.15.10">
    <property type="entry name" value="Ribonuclease Z/Hydroxyacylglutathione hydrolase-like"/>
    <property type="match status" value="1"/>
</dbReference>
<evidence type="ECO:0000313" key="3">
    <source>
        <dbReference type="EMBL" id="PIT96254.1"/>
    </source>
</evidence>
<dbReference type="InterPro" id="IPR052159">
    <property type="entry name" value="Competence_DNA_uptake"/>
</dbReference>
<dbReference type="Proteomes" id="UP000228533">
    <property type="component" value="Unassembled WGS sequence"/>
</dbReference>
<proteinExistence type="predicted"/>
<feature type="domain" description="Metallo-beta-lactamase" evidence="2">
    <location>
        <begin position="42"/>
        <end position="233"/>
    </location>
</feature>
<dbReference type="EMBL" id="PFAM01000008">
    <property type="protein sequence ID" value="PIT96254.1"/>
    <property type="molecule type" value="Genomic_DNA"/>
</dbReference>